<evidence type="ECO:0000313" key="10">
    <source>
        <dbReference type="Proteomes" id="UP000196573"/>
    </source>
</evidence>
<evidence type="ECO:0000256" key="2">
    <source>
        <dbReference type="ARBA" id="ARBA00022723"/>
    </source>
</evidence>
<keyword evidence="10" id="KW-1185">Reference proteome</keyword>
<evidence type="ECO:0000313" key="9">
    <source>
        <dbReference type="EMBL" id="SMA44144.1"/>
    </source>
</evidence>
<dbReference type="Pfam" id="PF01432">
    <property type="entry name" value="Peptidase_M3"/>
    <property type="match status" value="1"/>
</dbReference>
<evidence type="ECO:0000256" key="3">
    <source>
        <dbReference type="ARBA" id="ARBA00022801"/>
    </source>
</evidence>
<evidence type="ECO:0000256" key="1">
    <source>
        <dbReference type="ARBA" id="ARBA00022670"/>
    </source>
</evidence>
<evidence type="ECO:0000259" key="7">
    <source>
        <dbReference type="Pfam" id="PF01432"/>
    </source>
</evidence>
<dbReference type="Gene3D" id="1.10.1370.20">
    <property type="entry name" value="Oligoendopeptidase f, C-terminal domain"/>
    <property type="match status" value="1"/>
</dbReference>
<feature type="domain" description="Peptidase M3A/M3B catalytic" evidence="7">
    <location>
        <begin position="200"/>
        <end position="583"/>
    </location>
</feature>
<dbReference type="InterPro" id="IPR001333">
    <property type="entry name" value="Peptidase_M32_Taq"/>
</dbReference>
<evidence type="ECO:0000256" key="6">
    <source>
        <dbReference type="RuleBase" id="RU003435"/>
    </source>
</evidence>
<dbReference type="CDD" id="cd09607">
    <property type="entry name" value="M3B_PepF"/>
    <property type="match status" value="1"/>
</dbReference>
<dbReference type="EC" id="3.4.24.-" evidence="9"/>
<keyword evidence="2 6" id="KW-0479">Metal-binding</keyword>
<dbReference type="InterPro" id="IPR013647">
    <property type="entry name" value="OligopepF_N_dom"/>
</dbReference>
<keyword evidence="3 6" id="KW-0378">Hydrolase</keyword>
<dbReference type="InterPro" id="IPR042088">
    <property type="entry name" value="OligoPept_F_C"/>
</dbReference>
<dbReference type="Pfam" id="PF08439">
    <property type="entry name" value="Peptidase_M3_N"/>
    <property type="match status" value="1"/>
</dbReference>
<dbReference type="OrthoDB" id="9766487at2"/>
<dbReference type="EMBL" id="FWPT01000003">
    <property type="protein sequence ID" value="SMA44144.1"/>
    <property type="molecule type" value="Genomic_DNA"/>
</dbReference>
<dbReference type="Proteomes" id="UP000196573">
    <property type="component" value="Unassembled WGS sequence"/>
</dbReference>
<feature type="domain" description="Oligopeptidase F N-terminal" evidence="8">
    <location>
        <begin position="120"/>
        <end position="183"/>
    </location>
</feature>
<comment type="cofactor">
    <cofactor evidence="6">
        <name>Zn(2+)</name>
        <dbReference type="ChEBI" id="CHEBI:29105"/>
    </cofactor>
    <text evidence="6">Binds 1 zinc ion.</text>
</comment>
<sequence length="602" mass="68339">MTTVTDTTIPSWNNTHIYTGFDDPAIEADIKTAQADTAELASITKTLSSPLTSDQFDAIEQCILICDRVVKSIFTMGFFAMSGSSVDITNKDAAKLDAKTDTLKAEIDQVYAIVMQLVIEADTETYDALMTREQVAVYRFALDRRRIMGEQRLPVAAEEALSAVQPVGLSGWQKLYSDLAGSLKCVVNGKEVGLAAANNLLDNPDAHIRLEAWQGIQKAWKENEITAAAIINAINGWRHQENKLRSTKKPIHFLDVTCHRQQIERKTLTTLMDTVYEKRDIAYRALNGMAKVLGVEKLGPQDCRAVYALPEQRYYSFEEGLELVACAFDRFDPEMGEFVRMMYRKGWIEAGAEGNRRSGAYCGKFQRVNEPRVFMTWGGSLTSIITLAHELGHAWHNWVMRDLPRIQASYPFTLGETASIFAETLVRDALFTEADNDEARLSIAWEDAGRIEAFLLNIPSRFEFEKGLAEQRQQSYVPASELCELMEQSWRKWYQNSLTGYDSMYWAAKIHFSLANVSFYNYPYLFGYLFSLGVYAQKDKQGDSFRMAYRELLRDTGRMTAEELVEKHLGKDIRKPEFWLDSLEIVEGLVSRFEGLVDKQSS</sequence>
<accession>A0A1X7AIL2</accession>
<dbReference type="RefSeq" id="WP_087108867.1">
    <property type="nucleotide sequence ID" value="NZ_CBCSCN010000008.1"/>
</dbReference>
<dbReference type="GO" id="GO:0004181">
    <property type="term" value="F:metallocarboxypeptidase activity"/>
    <property type="evidence" value="ECO:0007669"/>
    <property type="project" value="InterPro"/>
</dbReference>
<dbReference type="PANTHER" id="PTHR34217:SF1">
    <property type="entry name" value="CARBOXYPEPTIDASE 1"/>
    <property type="match status" value="1"/>
</dbReference>
<keyword evidence="5 6" id="KW-0482">Metalloprotease</keyword>
<proteinExistence type="inferred from homology"/>
<dbReference type="GO" id="GO:0046872">
    <property type="term" value="F:metal ion binding"/>
    <property type="evidence" value="ECO:0007669"/>
    <property type="project" value="UniProtKB-UniRule"/>
</dbReference>
<comment type="similarity">
    <text evidence="6">Belongs to the peptidase M3 family.</text>
</comment>
<dbReference type="PANTHER" id="PTHR34217">
    <property type="entry name" value="METAL-DEPENDENT CARBOXYPEPTIDASE"/>
    <property type="match status" value="1"/>
</dbReference>
<keyword evidence="1 6" id="KW-0645">Protease</keyword>
<protein>
    <submittedName>
        <fullName evidence="9">Oligoendopeptidase F, plasmid</fullName>
        <ecNumber evidence="9">3.4.24.-</ecNumber>
    </submittedName>
</protein>
<dbReference type="SUPFAM" id="SSF55486">
    <property type="entry name" value="Metalloproteases ('zincins'), catalytic domain"/>
    <property type="match status" value="1"/>
</dbReference>
<dbReference type="InterPro" id="IPR034006">
    <property type="entry name" value="M3B_PepF_2"/>
</dbReference>
<dbReference type="InterPro" id="IPR001567">
    <property type="entry name" value="Pept_M3A_M3B_dom"/>
</dbReference>
<keyword evidence="4 6" id="KW-0862">Zinc</keyword>
<dbReference type="AlphaFoldDB" id="A0A1X7AIL2"/>
<evidence type="ECO:0000256" key="4">
    <source>
        <dbReference type="ARBA" id="ARBA00022833"/>
    </source>
</evidence>
<evidence type="ECO:0000259" key="8">
    <source>
        <dbReference type="Pfam" id="PF08439"/>
    </source>
</evidence>
<gene>
    <name evidence="9" type="primary">pepF1_1</name>
    <name evidence="9" type="ORF">EHSB41UT_01742</name>
</gene>
<name>A0A1X7AIL2_9GAMM</name>
<dbReference type="GO" id="GO:0004222">
    <property type="term" value="F:metalloendopeptidase activity"/>
    <property type="evidence" value="ECO:0007669"/>
    <property type="project" value="InterPro"/>
</dbReference>
<reference evidence="9 10" key="1">
    <citation type="submission" date="2017-03" db="EMBL/GenBank/DDBJ databases">
        <authorList>
            <person name="Afonso C.L."/>
            <person name="Miller P.J."/>
            <person name="Scott M.A."/>
            <person name="Spackman E."/>
            <person name="Goraichik I."/>
            <person name="Dimitrov K.M."/>
            <person name="Suarez D.L."/>
            <person name="Swayne D.E."/>
        </authorList>
    </citation>
    <scope>NUCLEOTIDE SEQUENCE [LARGE SCALE GENOMIC DNA]</scope>
    <source>
        <strain evidence="9">SB41UT1</strain>
    </source>
</reference>
<organism evidence="9 10">
    <name type="scientific">Parendozoicomonas haliclonae</name>
    <dbReference type="NCBI Taxonomy" id="1960125"/>
    <lineage>
        <taxon>Bacteria</taxon>
        <taxon>Pseudomonadati</taxon>
        <taxon>Pseudomonadota</taxon>
        <taxon>Gammaproteobacteria</taxon>
        <taxon>Oceanospirillales</taxon>
        <taxon>Endozoicomonadaceae</taxon>
        <taxon>Parendozoicomonas</taxon>
    </lineage>
</organism>
<evidence type="ECO:0000256" key="5">
    <source>
        <dbReference type="ARBA" id="ARBA00023049"/>
    </source>
</evidence>
<dbReference type="Gene3D" id="1.20.140.70">
    <property type="entry name" value="Oligopeptidase f, N-terminal domain"/>
    <property type="match status" value="1"/>
</dbReference>
<dbReference type="GO" id="GO:0006508">
    <property type="term" value="P:proteolysis"/>
    <property type="evidence" value="ECO:0007669"/>
    <property type="project" value="UniProtKB-KW"/>
</dbReference>